<dbReference type="InterPro" id="IPR051052">
    <property type="entry name" value="Diverse_substrate_MTase"/>
</dbReference>
<reference evidence="5" key="1">
    <citation type="submission" date="2021-04" db="EMBL/GenBank/DDBJ databases">
        <title>Luteolibacter sp. 32A isolated from the skin of an Anderson's salamander (Ambystoma andersonii).</title>
        <authorList>
            <person name="Spergser J."/>
            <person name="Busse H.-J."/>
        </authorList>
    </citation>
    <scope>NUCLEOTIDE SEQUENCE</scope>
    <source>
        <strain evidence="5">32A</strain>
    </source>
</reference>
<dbReference type="InterPro" id="IPR013216">
    <property type="entry name" value="Methyltransf_11"/>
</dbReference>
<evidence type="ECO:0000256" key="1">
    <source>
        <dbReference type="ARBA" id="ARBA00008361"/>
    </source>
</evidence>
<evidence type="ECO:0000313" key="5">
    <source>
        <dbReference type="EMBL" id="QUE52974.1"/>
    </source>
</evidence>
<keyword evidence="2 5" id="KW-0489">Methyltransferase</keyword>
<keyword evidence="3" id="KW-0808">Transferase</keyword>
<dbReference type="EMBL" id="CP073100">
    <property type="protein sequence ID" value="QUE52974.1"/>
    <property type="molecule type" value="Genomic_DNA"/>
</dbReference>
<dbReference type="AlphaFoldDB" id="A0A975PGQ7"/>
<feature type="domain" description="Methyltransferase type 11" evidence="4">
    <location>
        <begin position="43"/>
        <end position="131"/>
    </location>
</feature>
<dbReference type="PANTHER" id="PTHR44942">
    <property type="entry name" value="METHYLTRANSF_11 DOMAIN-CONTAINING PROTEIN"/>
    <property type="match status" value="1"/>
</dbReference>
<dbReference type="SUPFAM" id="SSF53335">
    <property type="entry name" value="S-adenosyl-L-methionine-dependent methyltransferases"/>
    <property type="match status" value="1"/>
</dbReference>
<dbReference type="PANTHER" id="PTHR44942:SF4">
    <property type="entry name" value="METHYLTRANSFERASE TYPE 11 DOMAIN-CONTAINING PROTEIN"/>
    <property type="match status" value="1"/>
</dbReference>
<dbReference type="GO" id="GO:0008757">
    <property type="term" value="F:S-adenosylmethionine-dependent methyltransferase activity"/>
    <property type="evidence" value="ECO:0007669"/>
    <property type="project" value="InterPro"/>
</dbReference>
<evidence type="ECO:0000256" key="2">
    <source>
        <dbReference type="ARBA" id="ARBA00022603"/>
    </source>
</evidence>
<proteinExistence type="inferred from homology"/>
<protein>
    <submittedName>
        <fullName evidence="5">Class I SAM-dependent methyltransferase</fullName>
    </submittedName>
</protein>
<dbReference type="GO" id="GO:0032259">
    <property type="term" value="P:methylation"/>
    <property type="evidence" value="ECO:0007669"/>
    <property type="project" value="UniProtKB-KW"/>
</dbReference>
<accession>A0A975PGQ7</accession>
<evidence type="ECO:0000313" key="6">
    <source>
        <dbReference type="Proteomes" id="UP000676169"/>
    </source>
</evidence>
<gene>
    <name evidence="5" type="ORF">KBB96_08790</name>
</gene>
<evidence type="ECO:0000259" key="4">
    <source>
        <dbReference type="Pfam" id="PF08241"/>
    </source>
</evidence>
<dbReference type="Gene3D" id="3.40.50.150">
    <property type="entry name" value="Vaccinia Virus protein VP39"/>
    <property type="match status" value="1"/>
</dbReference>
<dbReference type="InterPro" id="IPR029063">
    <property type="entry name" value="SAM-dependent_MTases_sf"/>
</dbReference>
<keyword evidence="6" id="KW-1185">Reference proteome</keyword>
<dbReference type="KEGG" id="lamb:KBB96_08790"/>
<dbReference type="Proteomes" id="UP000676169">
    <property type="component" value="Chromosome"/>
</dbReference>
<dbReference type="Pfam" id="PF08241">
    <property type="entry name" value="Methyltransf_11"/>
    <property type="match status" value="1"/>
</dbReference>
<dbReference type="CDD" id="cd02440">
    <property type="entry name" value="AdoMet_MTases"/>
    <property type="match status" value="1"/>
</dbReference>
<comment type="similarity">
    <text evidence="1">Belongs to the methyltransferase superfamily.</text>
</comment>
<organism evidence="5 6">
    <name type="scientific">Luteolibacter ambystomatis</name>
    <dbReference type="NCBI Taxonomy" id="2824561"/>
    <lineage>
        <taxon>Bacteria</taxon>
        <taxon>Pseudomonadati</taxon>
        <taxon>Verrucomicrobiota</taxon>
        <taxon>Verrucomicrobiia</taxon>
        <taxon>Verrucomicrobiales</taxon>
        <taxon>Verrucomicrobiaceae</taxon>
        <taxon>Luteolibacter</taxon>
    </lineage>
</organism>
<evidence type="ECO:0000256" key="3">
    <source>
        <dbReference type="ARBA" id="ARBA00022679"/>
    </source>
</evidence>
<dbReference type="RefSeq" id="WP_211634318.1">
    <property type="nucleotide sequence ID" value="NZ_CP073100.1"/>
</dbReference>
<sequence>MTTPAFKDHFSTDSAGYAAHRPTYPMALVEALAAITPGHELAVDCACGSGQLTTLLAGRFQNVLGTDASATQIASAAPHDRITYRTTLAEDTGLPDHCADLITVAQAAHWLDLDKFYTEVLRIARPGAAIALITYGKLHIADTIDAVIDEFYDGTIGSYWPPERRIVESGYRTLPFPFEETQLPPLAIELHWRFEDLIAYLGTWSAVKAAEKELGPEVMPRFAEKLRPHWTDPATPRLVRWPLSLRVGHIRPA</sequence>
<name>A0A975PGQ7_9BACT</name>